<dbReference type="AlphaFoldDB" id="A0A238L9J6"/>
<organism evidence="1 2">
    <name type="scientific">Flavimaricola marinus</name>
    <dbReference type="NCBI Taxonomy" id="1819565"/>
    <lineage>
        <taxon>Bacteria</taxon>
        <taxon>Pseudomonadati</taxon>
        <taxon>Pseudomonadota</taxon>
        <taxon>Alphaproteobacteria</taxon>
        <taxon>Rhodobacterales</taxon>
        <taxon>Paracoccaceae</taxon>
        <taxon>Flavimaricola</taxon>
    </lineage>
</organism>
<protein>
    <recommendedName>
        <fullName evidence="3">DUF1127 domain-containing protein</fullName>
    </recommendedName>
</protein>
<name>A0A238L9J6_9RHOB</name>
<keyword evidence="2" id="KW-1185">Reference proteome</keyword>
<proteinExistence type="predicted"/>
<dbReference type="RefSeq" id="WP_133064963.1">
    <property type="nucleotide sequence ID" value="NZ_FXZK01000001.1"/>
</dbReference>
<dbReference type="Proteomes" id="UP000201613">
    <property type="component" value="Unassembled WGS sequence"/>
</dbReference>
<gene>
    <name evidence="1" type="ORF">LOM8899_00482</name>
</gene>
<evidence type="ECO:0008006" key="3">
    <source>
        <dbReference type="Google" id="ProtNLM"/>
    </source>
</evidence>
<evidence type="ECO:0000313" key="2">
    <source>
        <dbReference type="Proteomes" id="UP000201613"/>
    </source>
</evidence>
<accession>A0A238L9J6</accession>
<dbReference type="EMBL" id="FXZK01000001">
    <property type="protein sequence ID" value="SMY06359.1"/>
    <property type="molecule type" value="Genomic_DNA"/>
</dbReference>
<reference evidence="1 2" key="1">
    <citation type="submission" date="2017-05" db="EMBL/GenBank/DDBJ databases">
        <authorList>
            <person name="Song R."/>
            <person name="Chenine A.L."/>
            <person name="Ruprecht R.M."/>
        </authorList>
    </citation>
    <scope>NUCLEOTIDE SEQUENCE [LARGE SCALE GENOMIC DNA]</scope>
    <source>
        <strain evidence="1 2">CECT 8899</strain>
    </source>
</reference>
<evidence type="ECO:0000313" key="1">
    <source>
        <dbReference type="EMBL" id="SMY06359.1"/>
    </source>
</evidence>
<sequence>MTDFLTQQQPLALTSSPTRGLRLPLTLLRHLFSSRRTPQIDLRCANDHFLKDIGLDRSNEVAPSSSHYRPW</sequence>